<evidence type="ECO:0000313" key="3">
    <source>
        <dbReference type="EMBL" id="GAQ89567.1"/>
    </source>
</evidence>
<feature type="transmembrane region" description="Helical" evidence="1">
    <location>
        <begin position="556"/>
        <end position="576"/>
    </location>
</feature>
<feature type="domain" description="F-box" evidence="2">
    <location>
        <begin position="7"/>
        <end position="53"/>
    </location>
</feature>
<name>A0A1Y1ILQ6_KLENI</name>
<accession>A0A1Y1ILQ6</accession>
<sequence>MEGAAGSMPLAALPKDVLRIILKKLSLEDRLRVELVDKSHRDMMRDRELWQELNLGAMQALSITEGQLLRLLGRIDAGFEQIFPELESMAGTLKDIAEESLKHIRGPLVQNLDSFRLDVSYFGADMVSAGARYFSRLRQLVPEAWGPCRLVVETCTAWFADQVDRLFVNMLVSGQYIRRTNFLKGFNPEGLEGTAIDPEFDPMRLFAVTLYKNSRFCDITTASKTVSRDLEEKVWRLVERRLEIAKAAGVPSEFRKGCLKPRIVASTVVFENMAIHAESKLFEEIRDFLNESPSKLRLVFRHCLLLPAEFRSLCTLLGECGAGFVSFQQFAFPLGRLCNPQTEDAVLSSVALQKSGNLQSLELDCPLVVADLDSAAQFLDRSESAARLVIHLRTEFFSTGAETTQLFFKKLQELCASERGARVTVVQHRRGARASETVESARAGSSDAFSPIQDEISTVVWYEKLLTCVDKVLYVYTAVDLVLALAFLFGVKLFGYRLQPTNLATGLSGSWGVWHLWRPVRATIQGRRDWVGIAGGLFLSGLLPISPLVIAFKAFWAYIAIFLVRTVLWQVGRAIIRAFAS</sequence>
<keyword evidence="1" id="KW-0472">Membrane</keyword>
<feature type="transmembrane region" description="Helical" evidence="1">
    <location>
        <begin position="473"/>
        <end position="494"/>
    </location>
</feature>
<protein>
    <recommendedName>
        <fullName evidence="2">F-box domain-containing protein</fullName>
    </recommendedName>
</protein>
<gene>
    <name evidence="3" type="ORF">KFL_005370040</name>
</gene>
<organism evidence="3 4">
    <name type="scientific">Klebsormidium nitens</name>
    <name type="common">Green alga</name>
    <name type="synonym">Ulothrix nitens</name>
    <dbReference type="NCBI Taxonomy" id="105231"/>
    <lineage>
        <taxon>Eukaryota</taxon>
        <taxon>Viridiplantae</taxon>
        <taxon>Streptophyta</taxon>
        <taxon>Klebsormidiophyceae</taxon>
        <taxon>Klebsormidiales</taxon>
        <taxon>Klebsormidiaceae</taxon>
        <taxon>Klebsormidium</taxon>
    </lineage>
</organism>
<dbReference type="Gene3D" id="1.20.1280.50">
    <property type="match status" value="1"/>
</dbReference>
<dbReference type="InterPro" id="IPR036047">
    <property type="entry name" value="F-box-like_dom_sf"/>
</dbReference>
<dbReference type="AlphaFoldDB" id="A0A1Y1ILQ6"/>
<evidence type="ECO:0000259" key="2">
    <source>
        <dbReference type="PROSITE" id="PS50181"/>
    </source>
</evidence>
<evidence type="ECO:0000313" key="4">
    <source>
        <dbReference type="Proteomes" id="UP000054558"/>
    </source>
</evidence>
<feature type="transmembrane region" description="Helical" evidence="1">
    <location>
        <begin position="530"/>
        <end position="550"/>
    </location>
</feature>
<dbReference type="EMBL" id="DF237486">
    <property type="protein sequence ID" value="GAQ89567.1"/>
    <property type="molecule type" value="Genomic_DNA"/>
</dbReference>
<dbReference type="PROSITE" id="PS50181">
    <property type="entry name" value="FBOX"/>
    <property type="match status" value="1"/>
</dbReference>
<proteinExistence type="predicted"/>
<reference evidence="3 4" key="1">
    <citation type="journal article" date="2014" name="Nat. Commun.">
        <title>Klebsormidium flaccidum genome reveals primary factors for plant terrestrial adaptation.</title>
        <authorList>
            <person name="Hori K."/>
            <person name="Maruyama F."/>
            <person name="Fujisawa T."/>
            <person name="Togashi T."/>
            <person name="Yamamoto N."/>
            <person name="Seo M."/>
            <person name="Sato S."/>
            <person name="Yamada T."/>
            <person name="Mori H."/>
            <person name="Tajima N."/>
            <person name="Moriyama T."/>
            <person name="Ikeuchi M."/>
            <person name="Watanabe M."/>
            <person name="Wada H."/>
            <person name="Kobayashi K."/>
            <person name="Saito M."/>
            <person name="Masuda T."/>
            <person name="Sasaki-Sekimoto Y."/>
            <person name="Mashiguchi K."/>
            <person name="Awai K."/>
            <person name="Shimojima M."/>
            <person name="Masuda S."/>
            <person name="Iwai M."/>
            <person name="Nobusawa T."/>
            <person name="Narise T."/>
            <person name="Kondo S."/>
            <person name="Saito H."/>
            <person name="Sato R."/>
            <person name="Murakawa M."/>
            <person name="Ihara Y."/>
            <person name="Oshima-Yamada Y."/>
            <person name="Ohtaka K."/>
            <person name="Satoh M."/>
            <person name="Sonobe K."/>
            <person name="Ishii M."/>
            <person name="Ohtani R."/>
            <person name="Kanamori-Sato M."/>
            <person name="Honoki R."/>
            <person name="Miyazaki D."/>
            <person name="Mochizuki H."/>
            <person name="Umetsu J."/>
            <person name="Higashi K."/>
            <person name="Shibata D."/>
            <person name="Kamiya Y."/>
            <person name="Sato N."/>
            <person name="Nakamura Y."/>
            <person name="Tabata S."/>
            <person name="Ida S."/>
            <person name="Kurokawa K."/>
            <person name="Ohta H."/>
        </authorList>
    </citation>
    <scope>NUCLEOTIDE SEQUENCE [LARGE SCALE GENOMIC DNA]</scope>
    <source>
        <strain evidence="3 4">NIES-2285</strain>
    </source>
</reference>
<dbReference type="InterPro" id="IPR001810">
    <property type="entry name" value="F-box_dom"/>
</dbReference>
<keyword evidence="1" id="KW-0812">Transmembrane</keyword>
<dbReference type="SUPFAM" id="SSF81383">
    <property type="entry name" value="F-box domain"/>
    <property type="match status" value="1"/>
</dbReference>
<dbReference type="Proteomes" id="UP000054558">
    <property type="component" value="Unassembled WGS sequence"/>
</dbReference>
<dbReference type="Pfam" id="PF12937">
    <property type="entry name" value="F-box-like"/>
    <property type="match status" value="1"/>
</dbReference>
<evidence type="ECO:0000256" key="1">
    <source>
        <dbReference type="SAM" id="Phobius"/>
    </source>
</evidence>
<keyword evidence="1" id="KW-1133">Transmembrane helix</keyword>
<keyword evidence="4" id="KW-1185">Reference proteome</keyword>